<proteinExistence type="predicted"/>
<protein>
    <submittedName>
        <fullName evidence="1">Uncharacterized protein</fullName>
    </submittedName>
</protein>
<dbReference type="AlphaFoldDB" id="A0A4C1ZFN4"/>
<comment type="caution">
    <text evidence="1">The sequence shown here is derived from an EMBL/GenBank/DDBJ whole genome shotgun (WGS) entry which is preliminary data.</text>
</comment>
<reference evidence="1 2" key="1">
    <citation type="journal article" date="2019" name="Commun. Biol.">
        <title>The bagworm genome reveals a unique fibroin gene that provides high tensile strength.</title>
        <authorList>
            <person name="Kono N."/>
            <person name="Nakamura H."/>
            <person name="Ohtoshi R."/>
            <person name="Tomita M."/>
            <person name="Numata K."/>
            <person name="Arakawa K."/>
        </authorList>
    </citation>
    <scope>NUCLEOTIDE SEQUENCE [LARGE SCALE GENOMIC DNA]</scope>
</reference>
<dbReference type="EMBL" id="BGZK01001803">
    <property type="protein sequence ID" value="GBP86598.1"/>
    <property type="molecule type" value="Genomic_DNA"/>
</dbReference>
<keyword evidence="2" id="KW-1185">Reference proteome</keyword>
<name>A0A4C1ZFN4_EUMVA</name>
<dbReference type="Proteomes" id="UP000299102">
    <property type="component" value="Unassembled WGS sequence"/>
</dbReference>
<accession>A0A4C1ZFN4</accession>
<evidence type="ECO:0000313" key="1">
    <source>
        <dbReference type="EMBL" id="GBP86598.1"/>
    </source>
</evidence>
<evidence type="ECO:0000313" key="2">
    <source>
        <dbReference type="Proteomes" id="UP000299102"/>
    </source>
</evidence>
<organism evidence="1 2">
    <name type="scientific">Eumeta variegata</name>
    <name type="common">Bagworm moth</name>
    <name type="synonym">Eumeta japonica</name>
    <dbReference type="NCBI Taxonomy" id="151549"/>
    <lineage>
        <taxon>Eukaryota</taxon>
        <taxon>Metazoa</taxon>
        <taxon>Ecdysozoa</taxon>
        <taxon>Arthropoda</taxon>
        <taxon>Hexapoda</taxon>
        <taxon>Insecta</taxon>
        <taxon>Pterygota</taxon>
        <taxon>Neoptera</taxon>
        <taxon>Endopterygota</taxon>
        <taxon>Lepidoptera</taxon>
        <taxon>Glossata</taxon>
        <taxon>Ditrysia</taxon>
        <taxon>Tineoidea</taxon>
        <taxon>Psychidae</taxon>
        <taxon>Oiketicinae</taxon>
        <taxon>Eumeta</taxon>
    </lineage>
</organism>
<gene>
    <name evidence="1" type="ORF">EVAR_66555_1</name>
</gene>
<sequence length="139" mass="16126">MDVLDINIESRSLRNSTPKKMTFRDDASFAVRYVGHCSGGKAVRAPARYGFLLAYGKLQDRHTPIETWLRTAVDYFHCRTKLYTYSMYDFAFRESTPLPVQFDWKRCKNGGVVRLRHKDEQIPITKLQGFLSTRLATDP</sequence>